<dbReference type="AlphaFoldDB" id="A0A1M7S4L3"/>
<dbReference type="SUPFAM" id="SSF46785">
    <property type="entry name" value="Winged helix' DNA-binding domain"/>
    <property type="match status" value="1"/>
</dbReference>
<reference evidence="5 6" key="1">
    <citation type="submission" date="2016-12" db="EMBL/GenBank/DDBJ databases">
        <authorList>
            <person name="Song W.-J."/>
            <person name="Kurnit D.M."/>
        </authorList>
    </citation>
    <scope>NUCLEOTIDE SEQUENCE [LARGE SCALE GENOMIC DNA]</scope>
    <source>
        <strain evidence="5 6">DSM 14810</strain>
    </source>
</reference>
<feature type="domain" description="Cyclic nucleotide-binding" evidence="4">
    <location>
        <begin position="13"/>
        <end position="111"/>
    </location>
</feature>
<protein>
    <submittedName>
        <fullName evidence="5">cAMP-binding domain of CRP or a regulatory subunit of cAMP-dependent protein kinases</fullName>
    </submittedName>
</protein>
<keyword evidence="2" id="KW-0238">DNA-binding</keyword>
<dbReference type="InterPro" id="IPR000595">
    <property type="entry name" value="cNMP-bd_dom"/>
</dbReference>
<dbReference type="RefSeq" id="WP_072701531.1">
    <property type="nucleotide sequence ID" value="NZ_FRDH01000004.1"/>
</dbReference>
<name>A0A1M7S4L3_9FIRM</name>
<dbReference type="PROSITE" id="PS50042">
    <property type="entry name" value="CNMP_BINDING_3"/>
    <property type="match status" value="1"/>
</dbReference>
<accession>A0A1M7S4L3</accession>
<sequence>MKAYLSLLKHTPFFMAMSDEEILSILQCMSAVVTPYPKGSYILRAGNSTEVMGIVLSGSAVIVQEDVWGHRNILDILSPGDSCGEVFAASMGSVLNVSVVAEADCQVLLLNINRILSACSNTCSHHAQLIRNLVNVIAGKSLRMHDKINHISKRSTKEKLLSYLSSEADRCGSLSFTIPYNRQQLADYLCVERAAMSVALSQMQKDGILQYSKNKFTLFTYSSD</sequence>
<dbReference type="EMBL" id="FRDH01000004">
    <property type="protein sequence ID" value="SHN53406.1"/>
    <property type="molecule type" value="Genomic_DNA"/>
</dbReference>
<dbReference type="SUPFAM" id="SSF51206">
    <property type="entry name" value="cAMP-binding domain-like"/>
    <property type="match status" value="1"/>
</dbReference>
<dbReference type="CDD" id="cd00038">
    <property type="entry name" value="CAP_ED"/>
    <property type="match status" value="1"/>
</dbReference>
<keyword evidence="5" id="KW-0808">Transferase</keyword>
<dbReference type="GO" id="GO:0016301">
    <property type="term" value="F:kinase activity"/>
    <property type="evidence" value="ECO:0007669"/>
    <property type="project" value="UniProtKB-KW"/>
</dbReference>
<organism evidence="5 6">
    <name type="scientific">Butyrivibrio hungatei DSM 14810</name>
    <dbReference type="NCBI Taxonomy" id="1121132"/>
    <lineage>
        <taxon>Bacteria</taxon>
        <taxon>Bacillati</taxon>
        <taxon>Bacillota</taxon>
        <taxon>Clostridia</taxon>
        <taxon>Lachnospirales</taxon>
        <taxon>Lachnospiraceae</taxon>
        <taxon>Butyrivibrio</taxon>
    </lineage>
</organism>
<evidence type="ECO:0000313" key="5">
    <source>
        <dbReference type="EMBL" id="SHN53406.1"/>
    </source>
</evidence>
<dbReference type="Pfam" id="PF13545">
    <property type="entry name" value="HTH_Crp_2"/>
    <property type="match status" value="1"/>
</dbReference>
<dbReference type="Gene3D" id="2.60.120.10">
    <property type="entry name" value="Jelly Rolls"/>
    <property type="match status" value="1"/>
</dbReference>
<dbReference type="InterPro" id="IPR014710">
    <property type="entry name" value="RmlC-like_jellyroll"/>
</dbReference>
<keyword evidence="3" id="KW-0804">Transcription</keyword>
<gene>
    <name evidence="5" type="ORF">SAMN02745247_00991</name>
</gene>
<dbReference type="GO" id="GO:0003677">
    <property type="term" value="F:DNA binding"/>
    <property type="evidence" value="ECO:0007669"/>
    <property type="project" value="UniProtKB-KW"/>
</dbReference>
<dbReference type="Proteomes" id="UP000184097">
    <property type="component" value="Unassembled WGS sequence"/>
</dbReference>
<dbReference type="InterPro" id="IPR012318">
    <property type="entry name" value="HTH_CRP"/>
</dbReference>
<evidence type="ECO:0000256" key="2">
    <source>
        <dbReference type="ARBA" id="ARBA00023125"/>
    </source>
</evidence>
<dbReference type="SMART" id="SM00100">
    <property type="entry name" value="cNMP"/>
    <property type="match status" value="1"/>
</dbReference>
<evidence type="ECO:0000256" key="3">
    <source>
        <dbReference type="ARBA" id="ARBA00023163"/>
    </source>
</evidence>
<keyword evidence="5" id="KW-0418">Kinase</keyword>
<evidence type="ECO:0000259" key="4">
    <source>
        <dbReference type="PROSITE" id="PS50042"/>
    </source>
</evidence>
<proteinExistence type="predicted"/>
<evidence type="ECO:0000313" key="6">
    <source>
        <dbReference type="Proteomes" id="UP000184097"/>
    </source>
</evidence>
<dbReference type="GO" id="GO:0006355">
    <property type="term" value="P:regulation of DNA-templated transcription"/>
    <property type="evidence" value="ECO:0007669"/>
    <property type="project" value="InterPro"/>
</dbReference>
<keyword evidence="1" id="KW-0805">Transcription regulation</keyword>
<dbReference type="Pfam" id="PF00027">
    <property type="entry name" value="cNMP_binding"/>
    <property type="match status" value="1"/>
</dbReference>
<dbReference type="InterPro" id="IPR036390">
    <property type="entry name" value="WH_DNA-bd_sf"/>
</dbReference>
<dbReference type="InterPro" id="IPR018490">
    <property type="entry name" value="cNMP-bd_dom_sf"/>
</dbReference>
<evidence type="ECO:0000256" key="1">
    <source>
        <dbReference type="ARBA" id="ARBA00023015"/>
    </source>
</evidence>